<feature type="region of interest" description="Disordered" evidence="2">
    <location>
        <begin position="518"/>
        <end position="551"/>
    </location>
</feature>
<gene>
    <name evidence="3" type="ORF">Pan161_43960</name>
</gene>
<keyword evidence="4" id="KW-1185">Reference proteome</keyword>
<accession>A0A517VI93</accession>
<feature type="coiled-coil region" evidence="1">
    <location>
        <begin position="59"/>
        <end position="224"/>
    </location>
</feature>
<dbReference type="RefSeq" id="WP_145230627.1">
    <property type="nucleotide sequence ID" value="NZ_CP036343.1"/>
</dbReference>
<feature type="compositionally biased region" description="Acidic residues" evidence="2">
    <location>
        <begin position="326"/>
        <end position="346"/>
    </location>
</feature>
<evidence type="ECO:0000256" key="1">
    <source>
        <dbReference type="SAM" id="Coils"/>
    </source>
</evidence>
<evidence type="ECO:0000313" key="4">
    <source>
        <dbReference type="Proteomes" id="UP000316855"/>
    </source>
</evidence>
<evidence type="ECO:0000256" key="2">
    <source>
        <dbReference type="SAM" id="MobiDB-lite"/>
    </source>
</evidence>
<reference evidence="3 4" key="1">
    <citation type="submission" date="2019-02" db="EMBL/GenBank/DDBJ databases">
        <title>Deep-cultivation of Planctomycetes and their phenomic and genomic characterization uncovers novel biology.</title>
        <authorList>
            <person name="Wiegand S."/>
            <person name="Jogler M."/>
            <person name="Boedeker C."/>
            <person name="Pinto D."/>
            <person name="Vollmers J."/>
            <person name="Rivas-Marin E."/>
            <person name="Kohn T."/>
            <person name="Peeters S.H."/>
            <person name="Heuer A."/>
            <person name="Rast P."/>
            <person name="Oberbeckmann S."/>
            <person name="Bunk B."/>
            <person name="Jeske O."/>
            <person name="Meyerdierks A."/>
            <person name="Storesund J.E."/>
            <person name="Kallscheuer N."/>
            <person name="Luecker S."/>
            <person name="Lage O.M."/>
            <person name="Pohl T."/>
            <person name="Merkel B.J."/>
            <person name="Hornburger P."/>
            <person name="Mueller R.-W."/>
            <person name="Bruemmer F."/>
            <person name="Labrenz M."/>
            <person name="Spormann A.M."/>
            <person name="Op den Camp H."/>
            <person name="Overmann J."/>
            <person name="Amann R."/>
            <person name="Jetten M.S.M."/>
            <person name="Mascher T."/>
            <person name="Medema M.H."/>
            <person name="Devos D.P."/>
            <person name="Kaster A.-K."/>
            <person name="Ovreas L."/>
            <person name="Rohde M."/>
            <person name="Galperin M.Y."/>
            <person name="Jogler C."/>
        </authorList>
    </citation>
    <scope>NUCLEOTIDE SEQUENCE [LARGE SCALE GENOMIC DNA]</scope>
    <source>
        <strain evidence="3 4">Pan161</strain>
    </source>
</reference>
<sequence>MEAGQDAPQPDPQTPQIDSLSEQGSESDRQEERTRIAAEVERQEAQLIAQWDAEKIQHMAELETELLEKEELVERLTEQLTQVAERLERSQHTSHELKAADNHRIQELESIRREEEALIAALKDRLSQVAEQLERSQQNQHELTESDLQRLQELETELREKETLVSTLTARLSELAEQLKVTQREKEELSAADQQRILELQTELEEKEQLVVILTERLEQVAEQLDRRHRTGADRGMTISNGIPPEVIEEQQKLTQDLHSLLEQWQGMETESALTQIQLQIAELKQVVQAGFEKSPAAPQPASLVDYLSSPTVPGTEESEVHEAETVEEESQASEPEETNPGEVDADSTVSGWEAMKQKLMSGQGVDVSMDLARKDAPKPKPQVKPETPASLLLKSEPADSVGRTLASYKPPIPEAPSEIDEESASPDQLVAAIRERDQYISALIKRLREAETAVIPVNWDQLNNAPAELLEQLQTLHHDLEHSLGLAEVEISIERARLSRTQSMLQSREEQIRKKEKQLGLNLERSEQEEVPAEKPLNDDQKKRWLGFLN</sequence>
<feature type="region of interest" description="Disordered" evidence="2">
    <location>
        <begin position="1"/>
        <end position="35"/>
    </location>
</feature>
<dbReference type="AlphaFoldDB" id="A0A517VI93"/>
<feature type="compositionally biased region" description="Basic and acidic residues" evidence="2">
    <location>
        <begin position="525"/>
        <end position="544"/>
    </location>
</feature>
<dbReference type="OrthoDB" id="242877at2"/>
<dbReference type="KEGG" id="gax:Pan161_43960"/>
<organism evidence="3 4">
    <name type="scientific">Gimesia algae</name>
    <dbReference type="NCBI Taxonomy" id="2527971"/>
    <lineage>
        <taxon>Bacteria</taxon>
        <taxon>Pseudomonadati</taxon>
        <taxon>Planctomycetota</taxon>
        <taxon>Planctomycetia</taxon>
        <taxon>Planctomycetales</taxon>
        <taxon>Planctomycetaceae</taxon>
        <taxon>Gimesia</taxon>
    </lineage>
</organism>
<feature type="compositionally biased region" description="Basic and acidic residues" evidence="2">
    <location>
        <begin position="26"/>
        <end position="35"/>
    </location>
</feature>
<name>A0A517VI93_9PLAN</name>
<keyword evidence="1" id="KW-0175">Coiled coil</keyword>
<evidence type="ECO:0000313" key="3">
    <source>
        <dbReference type="EMBL" id="QDT92726.1"/>
    </source>
</evidence>
<dbReference type="Proteomes" id="UP000316855">
    <property type="component" value="Chromosome"/>
</dbReference>
<protein>
    <submittedName>
        <fullName evidence="3">Uncharacterized protein</fullName>
    </submittedName>
</protein>
<proteinExistence type="predicted"/>
<feature type="compositionally biased region" description="Low complexity" evidence="2">
    <location>
        <begin position="1"/>
        <end position="18"/>
    </location>
</feature>
<dbReference type="EMBL" id="CP036343">
    <property type="protein sequence ID" value="QDT92726.1"/>
    <property type="molecule type" value="Genomic_DNA"/>
</dbReference>
<feature type="region of interest" description="Disordered" evidence="2">
    <location>
        <begin position="296"/>
        <end position="347"/>
    </location>
</feature>